<name>A0ABR1PBX4_DIAER</name>
<keyword evidence="2" id="KW-1185">Reference proteome</keyword>
<evidence type="ECO:0000313" key="2">
    <source>
        <dbReference type="Proteomes" id="UP001430848"/>
    </source>
</evidence>
<dbReference type="EMBL" id="JAKNSF020000021">
    <property type="protein sequence ID" value="KAK7731884.1"/>
    <property type="molecule type" value="Genomic_DNA"/>
</dbReference>
<organism evidence="1 2">
    <name type="scientific">Diaporthe eres</name>
    <name type="common">Phomopsis oblonga</name>
    <dbReference type="NCBI Taxonomy" id="83184"/>
    <lineage>
        <taxon>Eukaryota</taxon>
        <taxon>Fungi</taxon>
        <taxon>Dikarya</taxon>
        <taxon>Ascomycota</taxon>
        <taxon>Pezizomycotina</taxon>
        <taxon>Sordariomycetes</taxon>
        <taxon>Sordariomycetidae</taxon>
        <taxon>Diaporthales</taxon>
        <taxon>Diaporthaceae</taxon>
        <taxon>Diaporthe</taxon>
        <taxon>Diaporthe eres species complex</taxon>
    </lineage>
</organism>
<reference evidence="1 2" key="1">
    <citation type="submission" date="2024-02" db="EMBL/GenBank/DDBJ databases">
        <title>De novo assembly and annotation of 12 fungi associated with fruit tree decline syndrome in Ontario, Canada.</title>
        <authorList>
            <person name="Sulman M."/>
            <person name="Ellouze W."/>
            <person name="Ilyukhin E."/>
        </authorList>
    </citation>
    <scope>NUCLEOTIDE SEQUENCE [LARGE SCALE GENOMIC DNA]</scope>
    <source>
        <strain evidence="1 2">M169</strain>
    </source>
</reference>
<gene>
    <name evidence="1" type="ORF">SLS63_005181</name>
</gene>
<accession>A0ABR1PBX4</accession>
<comment type="caution">
    <text evidence="1">The sequence shown here is derived from an EMBL/GenBank/DDBJ whole genome shotgun (WGS) entry which is preliminary data.</text>
</comment>
<evidence type="ECO:0000313" key="1">
    <source>
        <dbReference type="EMBL" id="KAK7731884.1"/>
    </source>
</evidence>
<sequence length="500" mass="59023">MASTSQAIIEPPNWLDGSRIPAEIKLIILQHITSHHDLLSLIEVYPEWVLALWKTYPKQLFPRAWDNVLNEIDEDLIPELNWVYHIRKIRKDHEKFMGSYQETQWHRDKLQDALRALLSTDDIKFPAVEASLDSVLDLGKIVRDVYSLTFRYSNDAWKRIHHIAEETGTGSVSSTGHTTPPAIQLTVSERFKFARAFFRVEIYLLTKYWTNLQGERHILDMGTDILEFIPHSENDEERGQFDSCLRYMFHAYRRLLKMTAKELGAPELPTRDDLPWVRTMEEDYSGHYQFKDYPTMKTDNPIFKFAQRSISEEQCFLLWLCEDGIATLEKIHQVERTVRRDDFIRCFSEERHSWETVKLRHRLFRYDSCVEETLSRQQSWSGSSDTKMERNRHPVMSLYGTGRHTRYADVSSKWACASAFLTWFPKESDAGWFEQRGGITLNMRGRWITLSDTDSEAFIWKPFCLKDRIHGGVPHGHPYMLTREKYEFRSLPKQVFLIRP</sequence>
<dbReference type="Proteomes" id="UP001430848">
    <property type="component" value="Unassembled WGS sequence"/>
</dbReference>
<evidence type="ECO:0008006" key="3">
    <source>
        <dbReference type="Google" id="ProtNLM"/>
    </source>
</evidence>
<proteinExistence type="predicted"/>
<protein>
    <recommendedName>
        <fullName evidence="3">F-box domain-containing protein</fullName>
    </recommendedName>
</protein>